<keyword evidence="1" id="KW-0175">Coiled coil</keyword>
<organism evidence="2 3">
    <name type="scientific">Pontiella desulfatans</name>
    <dbReference type="NCBI Taxonomy" id="2750659"/>
    <lineage>
        <taxon>Bacteria</taxon>
        <taxon>Pseudomonadati</taxon>
        <taxon>Kiritimatiellota</taxon>
        <taxon>Kiritimatiellia</taxon>
        <taxon>Kiritimatiellales</taxon>
        <taxon>Pontiellaceae</taxon>
        <taxon>Pontiella</taxon>
    </lineage>
</organism>
<feature type="coiled-coil region" evidence="1">
    <location>
        <begin position="438"/>
        <end position="479"/>
    </location>
</feature>
<dbReference type="RefSeq" id="WP_136083090.1">
    <property type="nucleotide sequence ID" value="NZ_CAAHFG010000005.1"/>
</dbReference>
<dbReference type="Pfam" id="PF13555">
    <property type="entry name" value="AAA_29"/>
    <property type="match status" value="1"/>
</dbReference>
<dbReference type="EMBL" id="CAAHFG010000005">
    <property type="protein sequence ID" value="VGO17600.1"/>
    <property type="molecule type" value="Genomic_DNA"/>
</dbReference>
<dbReference type="AlphaFoldDB" id="A0A6C2UBY0"/>
<reference evidence="2 3" key="1">
    <citation type="submission" date="2019-04" db="EMBL/GenBank/DDBJ databases">
        <authorList>
            <person name="Van Vliet M D."/>
        </authorList>
    </citation>
    <scope>NUCLEOTIDE SEQUENCE [LARGE SCALE GENOMIC DNA]</scope>
    <source>
        <strain evidence="2 3">F1</strain>
    </source>
</reference>
<gene>
    <name evidence="2" type="ORF">PDESU_06199</name>
</gene>
<name>A0A6C2UBY0_PONDE</name>
<dbReference type="SUPFAM" id="SSF52540">
    <property type="entry name" value="P-loop containing nucleoside triphosphate hydrolases"/>
    <property type="match status" value="2"/>
</dbReference>
<accession>A0A6C2UBY0</accession>
<evidence type="ECO:0008006" key="4">
    <source>
        <dbReference type="Google" id="ProtNLM"/>
    </source>
</evidence>
<evidence type="ECO:0000313" key="2">
    <source>
        <dbReference type="EMBL" id="VGO17600.1"/>
    </source>
</evidence>
<dbReference type="GO" id="GO:0006302">
    <property type="term" value="P:double-strand break repair"/>
    <property type="evidence" value="ECO:0007669"/>
    <property type="project" value="TreeGrafter"/>
</dbReference>
<protein>
    <recommendedName>
        <fullName evidence="4">Chromosome partition protein Smc</fullName>
    </recommendedName>
</protein>
<dbReference type="GO" id="GO:0000731">
    <property type="term" value="P:DNA synthesis involved in DNA repair"/>
    <property type="evidence" value="ECO:0007669"/>
    <property type="project" value="TreeGrafter"/>
</dbReference>
<evidence type="ECO:0000256" key="1">
    <source>
        <dbReference type="SAM" id="Coils"/>
    </source>
</evidence>
<proteinExistence type="predicted"/>
<feature type="coiled-coil region" evidence="1">
    <location>
        <begin position="628"/>
        <end position="662"/>
    </location>
</feature>
<feature type="coiled-coil region" evidence="1">
    <location>
        <begin position="699"/>
        <end position="766"/>
    </location>
</feature>
<dbReference type="Gene3D" id="3.40.50.300">
    <property type="entry name" value="P-loop containing nucleotide triphosphate hydrolases"/>
    <property type="match status" value="2"/>
</dbReference>
<keyword evidence="3" id="KW-1185">Reference proteome</keyword>
<dbReference type="PANTHER" id="PTHR32182">
    <property type="entry name" value="DNA REPLICATION AND REPAIR PROTEIN RECF"/>
    <property type="match status" value="1"/>
</dbReference>
<dbReference type="Pfam" id="PF13558">
    <property type="entry name" value="SbcC_Walker_B"/>
    <property type="match status" value="1"/>
</dbReference>
<dbReference type="InterPro" id="IPR027417">
    <property type="entry name" value="P-loop_NTPase"/>
</dbReference>
<feature type="coiled-coil region" evidence="1">
    <location>
        <begin position="295"/>
        <end position="365"/>
    </location>
</feature>
<evidence type="ECO:0000313" key="3">
    <source>
        <dbReference type="Proteomes" id="UP000366872"/>
    </source>
</evidence>
<dbReference type="Proteomes" id="UP000366872">
    <property type="component" value="Unassembled WGS sequence"/>
</dbReference>
<dbReference type="PANTHER" id="PTHR32182:SF0">
    <property type="entry name" value="DNA REPLICATION AND REPAIR PROTEIN RECF"/>
    <property type="match status" value="1"/>
</dbReference>
<sequence length="1155" mass="131238">MPPTKHSFRIRKIRMINFHNFTNETIKVENGGHLFLLGDNGSGKTTVLDAVHYVITAGQSMEFNSAARVAGSRKDSGRRVQGIVMRYNTGPGVLNPAGEVSYAAIELEDTRGNPLVLAMGLSCTSMDEAIQRWGIIRSGTLEEIPFLIEELKGTRPRNRREMKAALGGKGFYGQIGGYRRDLAARLFGDHATYAEVCKFLSTGKAYREIVSRTADYHQLFRELLQEPDPDVFEKVIDHLKTLDISRQDLDRMQERLAFLTELTSLRGSVGNLRGRQGALRWLGHDLRQKQLHTEHANLVEETEAEKNRLQGLEAAIRKTELDLEALRERIHEFSNKDREGLVKHQQQLEHEVRRATSDLEVLQLEWENLSARQAERDKDLGKRRTQLIKAIRKRFTAVHRAADGLTISALPVLNVLDAAASDPFPEQRLARLDAQAVRQEADDQLMQAQGSKQEQQARLDSLSEKIHALEMQLETKRRQGESEPNIAGFAETRQQLAEKMFGARPLYMGLEPRDGIGRKELSVLEQLIGEEILGSWLTGEHEENAVRRLLFTQFPAQTLAVVEENANDKLADWIRHWFDPVKSDPFALIALHREMASAHAPETRKLDDFEFVRFRARQHKVHGNPVRLIGAEMRRKQLELEIKAIEAEIKAVSSEKKLAEGALQKTTAHIAALLGLKSTLEFQELASEANATIAAFHEGEQLRIQAESTYEQVNRAEEDLSAAHEKLEDVRLRIESEGLHDLEERIADMKKKLARKEKLLKDDTKAAGLLEGQIKRAAAFASGLVMSMQEELARQAEAEQALHSIGEFEDAATFVAQLVDKAAYADAGQAEAEFNELFQETIVKETELRGLATGAEGQTFRFVYDKQANTLVDHRSMSAEHVLEDLSRNFHEQQEIITEETRKLFEQFIMQDLLTALRDRVSRLMDMSRRINKILKEREFGNNRYAFNAKPLDQYKRLYNLIRNYSELSAEDPARELKEFIEEHQDAIINTEPGDMPELLDYRNWFHFELQVKTGSVDGIVMDRKQKSIGSGGEQAVPNYLLVLTIAHFLYDVPAVKLPLLLFDEAFYGIDAQRRDQLLAFASDLNLQLFVASPDQDGVKKEIPFSTSLFVIKDKDYNIHLHDFHWKNPKGGTQQDLLDPEANEPQAVHFGEELE</sequence>